<gene>
    <name evidence="3" type="ORF">FNJ47_08145</name>
</gene>
<feature type="signal peptide" evidence="1">
    <location>
        <begin position="1"/>
        <end position="23"/>
    </location>
</feature>
<feature type="domain" description="PepSY" evidence="2">
    <location>
        <begin position="60"/>
        <end position="110"/>
    </location>
</feature>
<dbReference type="Pfam" id="PF03413">
    <property type="entry name" value="PepSY"/>
    <property type="match status" value="1"/>
</dbReference>
<keyword evidence="1" id="KW-0732">Signal</keyword>
<comment type="caution">
    <text evidence="3">The sequence shown here is derived from an EMBL/GenBank/DDBJ whole genome shotgun (WGS) entry which is preliminary data.</text>
</comment>
<proteinExistence type="predicted"/>
<accession>A0A6P1BDW2</accession>
<organism evidence="3 4">
    <name type="scientific">Bradyrhizobium uaiense</name>
    <dbReference type="NCBI Taxonomy" id="2594946"/>
    <lineage>
        <taxon>Bacteria</taxon>
        <taxon>Pseudomonadati</taxon>
        <taxon>Pseudomonadota</taxon>
        <taxon>Alphaproteobacteria</taxon>
        <taxon>Hyphomicrobiales</taxon>
        <taxon>Nitrobacteraceae</taxon>
        <taxon>Bradyrhizobium</taxon>
    </lineage>
</organism>
<dbReference type="RefSeq" id="WP_163152366.1">
    <property type="nucleotide sequence ID" value="NZ_VKHP01000021.1"/>
</dbReference>
<evidence type="ECO:0000313" key="3">
    <source>
        <dbReference type="EMBL" id="NEU95800.1"/>
    </source>
</evidence>
<dbReference type="Proteomes" id="UP000468531">
    <property type="component" value="Unassembled WGS sequence"/>
</dbReference>
<protein>
    <submittedName>
        <fullName evidence="3">PepSY domain-containing protein</fullName>
    </submittedName>
</protein>
<feature type="chain" id="PRO_5026717518" evidence="1">
    <location>
        <begin position="24"/>
        <end position="200"/>
    </location>
</feature>
<dbReference type="InterPro" id="IPR025711">
    <property type="entry name" value="PepSY"/>
</dbReference>
<reference evidence="3 4" key="1">
    <citation type="journal article" date="2020" name="Arch. Microbiol.">
        <title>Bradyrhizobium uaiense sp. nov., a new highly efficient cowpea symbiont.</title>
        <authorList>
            <person name="Cabral Michel D."/>
            <person name="Azarias Guimaraes A."/>
            <person name="Martins da Costa E."/>
            <person name="Soares de Carvalho T."/>
            <person name="Balsanelli E."/>
            <person name="Willems A."/>
            <person name="Maltempi de Souza E."/>
            <person name="de Souza Moreira F.M."/>
        </authorList>
    </citation>
    <scope>NUCLEOTIDE SEQUENCE [LARGE SCALE GENOMIC DNA]</scope>
    <source>
        <strain evidence="3 4">UFLA 03-164</strain>
    </source>
</reference>
<name>A0A6P1BDW2_9BRAD</name>
<keyword evidence="4" id="KW-1185">Reference proteome</keyword>
<evidence type="ECO:0000259" key="2">
    <source>
        <dbReference type="Pfam" id="PF03413"/>
    </source>
</evidence>
<evidence type="ECO:0000256" key="1">
    <source>
        <dbReference type="SAM" id="SignalP"/>
    </source>
</evidence>
<sequence>MSKKHLFALIVWSAALTATGAVADVAQNPADADRPSATAQSEAEDAAIRRVLTEFRAIRVPLSRAIEVAERLHDGSKTADISFELANPPVYRVRTMRNESVWENAVDANTESVTGKEVESSLKELDRDVLANMIALKWIKQEMSDAVQVAERAASGSALAGGLVRQEGKLNFVVVVAAGDHLKEVMLEPPKVGKQSASQR</sequence>
<dbReference type="AlphaFoldDB" id="A0A6P1BDW2"/>
<dbReference type="EMBL" id="VKHP01000021">
    <property type="protein sequence ID" value="NEU95800.1"/>
    <property type="molecule type" value="Genomic_DNA"/>
</dbReference>
<evidence type="ECO:0000313" key="4">
    <source>
        <dbReference type="Proteomes" id="UP000468531"/>
    </source>
</evidence>